<keyword evidence="8" id="KW-1185">Reference proteome</keyword>
<dbReference type="InterPro" id="IPR051784">
    <property type="entry name" value="Nod_factor_ABC_transporter"/>
</dbReference>
<feature type="transmembrane region" description="Helical" evidence="6">
    <location>
        <begin position="115"/>
        <end position="143"/>
    </location>
</feature>
<dbReference type="InterPro" id="IPR000412">
    <property type="entry name" value="ABC_2_transport"/>
</dbReference>
<organism evidence="7 8">
    <name type="scientific">Prauserella marina</name>
    <dbReference type="NCBI Taxonomy" id="530584"/>
    <lineage>
        <taxon>Bacteria</taxon>
        <taxon>Bacillati</taxon>
        <taxon>Actinomycetota</taxon>
        <taxon>Actinomycetes</taxon>
        <taxon>Pseudonocardiales</taxon>
        <taxon>Pseudonocardiaceae</taxon>
        <taxon>Prauserella</taxon>
    </lineage>
</organism>
<proteinExistence type="inferred from homology"/>
<gene>
    <name evidence="7" type="ORF">SAMN05421630_1011175</name>
</gene>
<reference evidence="7 8" key="1">
    <citation type="submission" date="2016-10" db="EMBL/GenBank/DDBJ databases">
        <authorList>
            <person name="de Groot N.N."/>
        </authorList>
    </citation>
    <scope>NUCLEOTIDE SEQUENCE [LARGE SCALE GENOMIC DNA]</scope>
    <source>
        <strain evidence="7 8">CGMCC 4.5506</strain>
    </source>
</reference>
<evidence type="ECO:0000256" key="3">
    <source>
        <dbReference type="ARBA" id="ARBA00022989"/>
    </source>
</evidence>
<evidence type="ECO:0000256" key="1">
    <source>
        <dbReference type="ARBA" id="ARBA00004141"/>
    </source>
</evidence>
<accession>A0A222VPU8</accession>
<dbReference type="GO" id="GO:0140359">
    <property type="term" value="F:ABC-type transporter activity"/>
    <property type="evidence" value="ECO:0007669"/>
    <property type="project" value="InterPro"/>
</dbReference>
<dbReference type="KEGG" id="pmad:BAY61_13955"/>
<keyword evidence="2 6" id="KW-0812">Transmembrane</keyword>
<feature type="transmembrane region" description="Helical" evidence="6">
    <location>
        <begin position="239"/>
        <end position="261"/>
    </location>
</feature>
<keyword evidence="3 6" id="KW-1133">Transmembrane helix</keyword>
<evidence type="ECO:0000256" key="5">
    <source>
        <dbReference type="ARBA" id="ARBA00023251"/>
    </source>
</evidence>
<dbReference type="InterPro" id="IPR047817">
    <property type="entry name" value="ABC2_TM_bact-type"/>
</dbReference>
<evidence type="ECO:0000313" key="7">
    <source>
        <dbReference type="EMBL" id="SDC29353.1"/>
    </source>
</evidence>
<protein>
    <recommendedName>
        <fullName evidence="6">Transport permease protein</fullName>
    </recommendedName>
</protein>
<dbReference type="GO" id="GO:0043190">
    <property type="term" value="C:ATP-binding cassette (ABC) transporter complex"/>
    <property type="evidence" value="ECO:0007669"/>
    <property type="project" value="InterPro"/>
</dbReference>
<sequence>MSTIELSTRQDSSEWAGAAGNARVLIARSLRHILRSPEQLMLMLFLPIMMLLMFRYLFGGAINTGDVTYVNYVVAGIIAVSVTFNSTVASVAAATDMSEGIVERFRSMPMLSSTVLIGHVAASVVRNMVSIAVMIGVGFLVGFRPVAGFGAWLAAIGLLVLFAVAISWIAVLLGVLARSPEGASGMSMPLVFIPYVGSAFVPPSTMPDGLRQFAENQPVSLVVDSVRGLLMDLPVGNTAWLAVVWWVAILAIVIPVAGRIFRKRSTSPAA</sequence>
<comment type="similarity">
    <text evidence="6">Belongs to the ABC-2 integral membrane protein family.</text>
</comment>
<dbReference type="PROSITE" id="PS51012">
    <property type="entry name" value="ABC_TM2"/>
    <property type="match status" value="1"/>
</dbReference>
<dbReference type="RefSeq" id="WP_091798043.1">
    <property type="nucleotide sequence ID" value="NZ_CP016353.1"/>
</dbReference>
<dbReference type="GO" id="GO:0046677">
    <property type="term" value="P:response to antibiotic"/>
    <property type="evidence" value="ECO:0007669"/>
    <property type="project" value="UniProtKB-KW"/>
</dbReference>
<dbReference type="OrthoDB" id="670210at2"/>
<keyword evidence="5" id="KW-0046">Antibiotic resistance</keyword>
<comment type="subcellular location">
    <subcellularLocation>
        <location evidence="6">Cell membrane</location>
        <topology evidence="6">Multi-pass membrane protein</topology>
    </subcellularLocation>
    <subcellularLocation>
        <location evidence="1">Membrane</location>
        <topology evidence="1">Multi-pass membrane protein</topology>
    </subcellularLocation>
</comment>
<dbReference type="InterPro" id="IPR013525">
    <property type="entry name" value="ABC2_TM"/>
</dbReference>
<feature type="transmembrane region" description="Helical" evidence="6">
    <location>
        <begin position="40"/>
        <end position="58"/>
    </location>
</feature>
<keyword evidence="6" id="KW-1003">Cell membrane</keyword>
<dbReference type="Proteomes" id="UP000199494">
    <property type="component" value="Unassembled WGS sequence"/>
</dbReference>
<evidence type="ECO:0000256" key="2">
    <source>
        <dbReference type="ARBA" id="ARBA00022692"/>
    </source>
</evidence>
<dbReference type="STRING" id="530584.SAMN05421630_1011175"/>
<dbReference type="PANTHER" id="PTHR43229">
    <property type="entry name" value="NODULATION PROTEIN J"/>
    <property type="match status" value="1"/>
</dbReference>
<feature type="transmembrane region" description="Helical" evidence="6">
    <location>
        <begin position="70"/>
        <end position="94"/>
    </location>
</feature>
<dbReference type="PANTHER" id="PTHR43229:SF2">
    <property type="entry name" value="NODULATION PROTEIN J"/>
    <property type="match status" value="1"/>
</dbReference>
<feature type="transmembrane region" description="Helical" evidence="6">
    <location>
        <begin position="149"/>
        <end position="176"/>
    </location>
</feature>
<dbReference type="Pfam" id="PF01061">
    <property type="entry name" value="ABC2_membrane"/>
    <property type="match status" value="1"/>
</dbReference>
<dbReference type="EMBL" id="FMZE01000001">
    <property type="protein sequence ID" value="SDC29353.1"/>
    <property type="molecule type" value="Genomic_DNA"/>
</dbReference>
<keyword evidence="6" id="KW-0813">Transport</keyword>
<dbReference type="AlphaFoldDB" id="A0A222VPU8"/>
<name>A0A222VPU8_9PSEU</name>
<evidence type="ECO:0000256" key="4">
    <source>
        <dbReference type="ARBA" id="ARBA00023136"/>
    </source>
</evidence>
<keyword evidence="4 6" id="KW-0472">Membrane</keyword>
<feature type="transmembrane region" description="Helical" evidence="6">
    <location>
        <begin position="183"/>
        <end position="201"/>
    </location>
</feature>
<evidence type="ECO:0000313" key="8">
    <source>
        <dbReference type="Proteomes" id="UP000199494"/>
    </source>
</evidence>
<dbReference type="PIRSF" id="PIRSF006648">
    <property type="entry name" value="DrrB"/>
    <property type="match status" value="1"/>
</dbReference>
<evidence type="ECO:0000256" key="6">
    <source>
        <dbReference type="RuleBase" id="RU361157"/>
    </source>
</evidence>